<evidence type="ECO:0000313" key="3">
    <source>
        <dbReference type="EMBL" id="CAJ0601097.1"/>
    </source>
</evidence>
<organism evidence="3 4">
    <name type="scientific">Cylicocyclus nassatus</name>
    <name type="common">Nematode worm</name>
    <dbReference type="NCBI Taxonomy" id="53992"/>
    <lineage>
        <taxon>Eukaryota</taxon>
        <taxon>Metazoa</taxon>
        <taxon>Ecdysozoa</taxon>
        <taxon>Nematoda</taxon>
        <taxon>Chromadorea</taxon>
        <taxon>Rhabditida</taxon>
        <taxon>Rhabditina</taxon>
        <taxon>Rhabditomorpha</taxon>
        <taxon>Strongyloidea</taxon>
        <taxon>Strongylidae</taxon>
        <taxon>Cylicocyclus</taxon>
    </lineage>
</organism>
<gene>
    <name evidence="3" type="ORF">CYNAS_LOCUS13080</name>
</gene>
<dbReference type="EMBL" id="CATQJL010000305">
    <property type="protein sequence ID" value="CAJ0601097.1"/>
    <property type="molecule type" value="Genomic_DNA"/>
</dbReference>
<feature type="region of interest" description="Disordered" evidence="1">
    <location>
        <begin position="50"/>
        <end position="117"/>
    </location>
</feature>
<comment type="caution">
    <text evidence="3">The sequence shown here is derived from an EMBL/GenBank/DDBJ whole genome shotgun (WGS) entry which is preliminary data.</text>
</comment>
<feature type="signal peptide" evidence="2">
    <location>
        <begin position="1"/>
        <end position="21"/>
    </location>
</feature>
<feature type="compositionally biased region" description="Basic and acidic residues" evidence="1">
    <location>
        <begin position="94"/>
        <end position="110"/>
    </location>
</feature>
<name>A0AA36GZE3_CYLNA</name>
<dbReference type="Proteomes" id="UP001176961">
    <property type="component" value="Unassembled WGS sequence"/>
</dbReference>
<keyword evidence="2" id="KW-0732">Signal</keyword>
<proteinExistence type="predicted"/>
<sequence length="215" mass="22774">MLLLPSPVLFFLFLQVLLCEARRNVLGGYRGGIGRVGRIGGFGRGGFGANFGQSHSPNGNSFTNRGRSPNGQFRQLSNHGFNGRDSRNWNNGRSDMRHPSDRRMREREQGQFEGGGRGFGGRMDYGDYIGTNIAGGAISAASGVVDAAASLLPVGGPDDLGAEDVPDAPVLEGEQGDLGTSQCVATFAYRAANGTPVYKCECPGGTSYQYNRCVG</sequence>
<keyword evidence="4" id="KW-1185">Reference proteome</keyword>
<feature type="chain" id="PRO_5041333709" evidence="2">
    <location>
        <begin position="22"/>
        <end position="215"/>
    </location>
</feature>
<accession>A0AA36GZE3</accession>
<protein>
    <submittedName>
        <fullName evidence="3">Uncharacterized protein</fullName>
    </submittedName>
</protein>
<dbReference type="AlphaFoldDB" id="A0AA36GZE3"/>
<evidence type="ECO:0000256" key="2">
    <source>
        <dbReference type="SAM" id="SignalP"/>
    </source>
</evidence>
<evidence type="ECO:0000256" key="1">
    <source>
        <dbReference type="SAM" id="MobiDB-lite"/>
    </source>
</evidence>
<evidence type="ECO:0000313" key="4">
    <source>
        <dbReference type="Proteomes" id="UP001176961"/>
    </source>
</evidence>
<feature type="compositionally biased region" description="Polar residues" evidence="1">
    <location>
        <begin position="51"/>
        <end position="80"/>
    </location>
</feature>
<reference evidence="3" key="1">
    <citation type="submission" date="2023-07" db="EMBL/GenBank/DDBJ databases">
        <authorList>
            <consortium name="CYATHOMIX"/>
        </authorList>
    </citation>
    <scope>NUCLEOTIDE SEQUENCE</scope>
    <source>
        <strain evidence="3">N/A</strain>
    </source>
</reference>